<accession>A0A0Q3FRU8</accession>
<protein>
    <submittedName>
        <fullName evidence="2 3">Uncharacterized protein</fullName>
    </submittedName>
</protein>
<sequence length="79" mass="9082">MHLQLMLVRFNQNLAVSVSKEKKTEEPSSLQVAKFQSPKAKNATAEMQWHERTSHGAQTLKALPMPSQKRNADIDRFQY</sequence>
<dbReference type="EnsemblPlants" id="KQK01759">
    <property type="protein sequence ID" value="KQK01759"/>
    <property type="gene ID" value="BRADI_3g58032v3"/>
</dbReference>
<dbReference type="EMBL" id="CM000882">
    <property type="protein sequence ID" value="KQK01759.1"/>
    <property type="molecule type" value="Genomic_DNA"/>
</dbReference>
<evidence type="ECO:0000256" key="1">
    <source>
        <dbReference type="SAM" id="MobiDB-lite"/>
    </source>
</evidence>
<evidence type="ECO:0000313" key="2">
    <source>
        <dbReference type="EMBL" id="KQK01759.1"/>
    </source>
</evidence>
<proteinExistence type="predicted"/>
<dbReference type="Gramene" id="KQK01759">
    <property type="protein sequence ID" value="KQK01759"/>
    <property type="gene ID" value="BRADI_3g58032v3"/>
</dbReference>
<dbReference type="AlphaFoldDB" id="A0A0Q3FRU8"/>
<keyword evidence="4" id="KW-1185">Reference proteome</keyword>
<dbReference type="InParanoid" id="A0A0Q3FRU8"/>
<evidence type="ECO:0000313" key="4">
    <source>
        <dbReference type="Proteomes" id="UP000008810"/>
    </source>
</evidence>
<gene>
    <name evidence="2" type="ORF">BRADI_3g58032v3</name>
</gene>
<feature type="region of interest" description="Disordered" evidence="1">
    <location>
        <begin position="18"/>
        <end position="41"/>
    </location>
</feature>
<reference evidence="2 3" key="1">
    <citation type="journal article" date="2010" name="Nature">
        <title>Genome sequencing and analysis of the model grass Brachypodium distachyon.</title>
        <authorList>
            <consortium name="International Brachypodium Initiative"/>
        </authorList>
    </citation>
    <scope>NUCLEOTIDE SEQUENCE [LARGE SCALE GENOMIC DNA]</scope>
    <source>
        <strain evidence="2 3">Bd21</strain>
    </source>
</reference>
<reference evidence="3" key="3">
    <citation type="submission" date="2018-08" db="UniProtKB">
        <authorList>
            <consortium name="EnsemblPlants"/>
        </authorList>
    </citation>
    <scope>IDENTIFICATION</scope>
    <source>
        <strain evidence="3">cv. Bd21</strain>
    </source>
</reference>
<organism evidence="2">
    <name type="scientific">Brachypodium distachyon</name>
    <name type="common">Purple false brome</name>
    <name type="synonym">Trachynia distachya</name>
    <dbReference type="NCBI Taxonomy" id="15368"/>
    <lineage>
        <taxon>Eukaryota</taxon>
        <taxon>Viridiplantae</taxon>
        <taxon>Streptophyta</taxon>
        <taxon>Embryophyta</taxon>
        <taxon>Tracheophyta</taxon>
        <taxon>Spermatophyta</taxon>
        <taxon>Magnoliopsida</taxon>
        <taxon>Liliopsida</taxon>
        <taxon>Poales</taxon>
        <taxon>Poaceae</taxon>
        <taxon>BOP clade</taxon>
        <taxon>Pooideae</taxon>
        <taxon>Stipodae</taxon>
        <taxon>Brachypodieae</taxon>
        <taxon>Brachypodium</taxon>
    </lineage>
</organism>
<evidence type="ECO:0000313" key="3">
    <source>
        <dbReference type="EnsemblPlants" id="KQK01759"/>
    </source>
</evidence>
<name>A0A0Q3FRU8_BRADI</name>
<reference evidence="2" key="2">
    <citation type="submission" date="2017-06" db="EMBL/GenBank/DDBJ databases">
        <title>WGS assembly of Brachypodium distachyon.</title>
        <authorList>
            <consortium name="The International Brachypodium Initiative"/>
            <person name="Lucas S."/>
            <person name="Harmon-Smith M."/>
            <person name="Lail K."/>
            <person name="Tice H."/>
            <person name="Grimwood J."/>
            <person name="Bruce D."/>
            <person name="Barry K."/>
            <person name="Shu S."/>
            <person name="Lindquist E."/>
            <person name="Wang M."/>
            <person name="Pitluck S."/>
            <person name="Vogel J.P."/>
            <person name="Garvin D.F."/>
            <person name="Mockler T.C."/>
            <person name="Schmutz J."/>
            <person name="Rokhsar D."/>
            <person name="Bevan M.W."/>
        </authorList>
    </citation>
    <scope>NUCLEOTIDE SEQUENCE</scope>
    <source>
        <strain evidence="2">Bd21</strain>
    </source>
</reference>
<dbReference type="Proteomes" id="UP000008810">
    <property type="component" value="Chromosome 3"/>
</dbReference>